<protein>
    <submittedName>
        <fullName evidence="1">Uncharacterized protein</fullName>
    </submittedName>
</protein>
<evidence type="ECO:0000313" key="1">
    <source>
        <dbReference type="EMBL" id="JAE22938.1"/>
    </source>
</evidence>
<organism evidence="1">
    <name type="scientific">Arundo donax</name>
    <name type="common">Giant reed</name>
    <name type="synonym">Donax arundinaceus</name>
    <dbReference type="NCBI Taxonomy" id="35708"/>
    <lineage>
        <taxon>Eukaryota</taxon>
        <taxon>Viridiplantae</taxon>
        <taxon>Streptophyta</taxon>
        <taxon>Embryophyta</taxon>
        <taxon>Tracheophyta</taxon>
        <taxon>Spermatophyta</taxon>
        <taxon>Magnoliopsida</taxon>
        <taxon>Liliopsida</taxon>
        <taxon>Poales</taxon>
        <taxon>Poaceae</taxon>
        <taxon>PACMAD clade</taxon>
        <taxon>Arundinoideae</taxon>
        <taxon>Arundineae</taxon>
        <taxon>Arundo</taxon>
    </lineage>
</organism>
<dbReference type="AlphaFoldDB" id="A0A0A9GQH1"/>
<reference evidence="1" key="1">
    <citation type="submission" date="2014-09" db="EMBL/GenBank/DDBJ databases">
        <authorList>
            <person name="Magalhaes I.L.F."/>
            <person name="Oliveira U."/>
            <person name="Santos F.R."/>
            <person name="Vidigal T.H.D.A."/>
            <person name="Brescovit A.D."/>
            <person name="Santos A.J."/>
        </authorList>
    </citation>
    <scope>NUCLEOTIDE SEQUENCE</scope>
    <source>
        <tissue evidence="1">Shoot tissue taken approximately 20 cm above the soil surface</tissue>
    </source>
</reference>
<sequence>MVKGGHHRTKAFSKQHFLQDGHRTSEHFHPSLFPAPDPACATTFDETHTVTSSSLRITHVFRICTSAEKHSCHRYMPFCQCPLFANFLALHVPFKYLLYLLCARVNKKSVNMCSYPGIFP</sequence>
<proteinExistence type="predicted"/>
<reference evidence="1" key="2">
    <citation type="journal article" date="2015" name="Data Brief">
        <title>Shoot transcriptome of the giant reed, Arundo donax.</title>
        <authorList>
            <person name="Barrero R.A."/>
            <person name="Guerrero F.D."/>
            <person name="Moolhuijzen P."/>
            <person name="Goolsby J.A."/>
            <person name="Tidwell J."/>
            <person name="Bellgard S.E."/>
            <person name="Bellgard M.I."/>
        </authorList>
    </citation>
    <scope>NUCLEOTIDE SEQUENCE</scope>
    <source>
        <tissue evidence="1">Shoot tissue taken approximately 20 cm above the soil surface</tissue>
    </source>
</reference>
<accession>A0A0A9GQH1</accession>
<dbReference type="EMBL" id="GBRH01174958">
    <property type="protein sequence ID" value="JAE22938.1"/>
    <property type="molecule type" value="Transcribed_RNA"/>
</dbReference>
<name>A0A0A9GQH1_ARUDO</name>